<evidence type="ECO:0000256" key="1">
    <source>
        <dbReference type="ARBA" id="ARBA00004442"/>
    </source>
</evidence>
<dbReference type="eggNOG" id="COG3713">
    <property type="taxonomic scope" value="Bacteria"/>
</dbReference>
<evidence type="ECO:0000313" key="7">
    <source>
        <dbReference type="EMBL" id="GAD79296.1"/>
    </source>
</evidence>
<sequence length="248" mass="27660">MKWLKLALAAAVIATPSVAMARWSLGVGASYSPEVYKDTRANKVVIPIIGYEGDHLYLRGYDAGYSIWKQDSPHNLVFRLAYDPRTLKPSDSDDPIIRQLDRRKSTALGGITYQYINQELGKVEFTLAGDVMGVHDGLYAETVYKKPFQSTRWQLTPSIGYAWNSSKLNNHLYGVSQEEANRISGIDAFSPDGDGQFFVGLSGMFYLSRHIVAMASGRYTNLEGDLEKSPILHSTDSFSFMTGLVYTF</sequence>
<evidence type="ECO:0000256" key="2">
    <source>
        <dbReference type="ARBA" id="ARBA00005722"/>
    </source>
</evidence>
<dbReference type="GO" id="GO:0009279">
    <property type="term" value="C:cell outer membrane"/>
    <property type="evidence" value="ECO:0007669"/>
    <property type="project" value="UniProtKB-SubCell"/>
</dbReference>
<evidence type="ECO:0000256" key="3">
    <source>
        <dbReference type="ARBA" id="ARBA00022729"/>
    </source>
</evidence>
<accession>U3AHA9</accession>
<reference evidence="7 8" key="1">
    <citation type="submission" date="2013-09" db="EMBL/GenBank/DDBJ databases">
        <title>Whole genome shotgun sequence of Vibrio ezurae NBRC 102218.</title>
        <authorList>
            <person name="Yoshida I."/>
            <person name="Hosoyama A."/>
            <person name="Numata M."/>
            <person name="Hashimoto M."/>
            <person name="Hosoyama Y."/>
            <person name="Tsuchikane K."/>
            <person name="Noguchi M."/>
            <person name="Hirakata S."/>
            <person name="Ichikawa N."/>
            <person name="Ohji S."/>
            <person name="Yamazoe A."/>
            <person name="Fujita N."/>
        </authorList>
    </citation>
    <scope>NUCLEOTIDE SEQUENCE [LARGE SCALE GENOMIC DNA]</scope>
    <source>
        <strain evidence="7 8">NBRC 102218</strain>
    </source>
</reference>
<dbReference type="InterPro" id="IPR010583">
    <property type="entry name" value="MipA"/>
</dbReference>
<keyword evidence="5" id="KW-0998">Cell outer membrane</keyword>
<dbReference type="PANTHER" id="PTHR38776">
    <property type="entry name" value="MLTA-INTERACTING PROTEIN-RELATED"/>
    <property type="match status" value="1"/>
</dbReference>
<keyword evidence="3 6" id="KW-0732">Signal</keyword>
<dbReference type="EMBL" id="BATM01000009">
    <property type="protein sequence ID" value="GAD79296.1"/>
    <property type="molecule type" value="Genomic_DNA"/>
</dbReference>
<evidence type="ECO:0008006" key="9">
    <source>
        <dbReference type="Google" id="ProtNLM"/>
    </source>
</evidence>
<dbReference type="STRING" id="1219080.VEZ01S_09_00640"/>
<dbReference type="Pfam" id="PF06629">
    <property type="entry name" value="MipA"/>
    <property type="match status" value="1"/>
</dbReference>
<organism evidence="7 8">
    <name type="scientific">Vibrio ezurae NBRC 102218</name>
    <dbReference type="NCBI Taxonomy" id="1219080"/>
    <lineage>
        <taxon>Bacteria</taxon>
        <taxon>Pseudomonadati</taxon>
        <taxon>Pseudomonadota</taxon>
        <taxon>Gammaproteobacteria</taxon>
        <taxon>Vibrionales</taxon>
        <taxon>Vibrionaceae</taxon>
        <taxon>Vibrio</taxon>
    </lineage>
</organism>
<protein>
    <recommendedName>
        <fullName evidence="9">MltA-interacting protein</fullName>
    </recommendedName>
</protein>
<comment type="subcellular location">
    <subcellularLocation>
        <location evidence="1">Cell outer membrane</location>
    </subcellularLocation>
</comment>
<keyword evidence="4" id="KW-0472">Membrane</keyword>
<evidence type="ECO:0000313" key="8">
    <source>
        <dbReference type="Proteomes" id="UP000016562"/>
    </source>
</evidence>
<feature type="chain" id="PRO_5004637958" description="MltA-interacting protein" evidence="6">
    <location>
        <begin position="22"/>
        <end position="248"/>
    </location>
</feature>
<dbReference type="GO" id="GO:0009252">
    <property type="term" value="P:peptidoglycan biosynthetic process"/>
    <property type="evidence" value="ECO:0007669"/>
    <property type="project" value="TreeGrafter"/>
</dbReference>
<dbReference type="OrthoDB" id="5295915at2"/>
<comment type="similarity">
    <text evidence="2">Belongs to the MipA/OmpV family.</text>
</comment>
<feature type="signal peptide" evidence="6">
    <location>
        <begin position="1"/>
        <end position="21"/>
    </location>
</feature>
<dbReference type="AlphaFoldDB" id="U3AHA9"/>
<dbReference type="PANTHER" id="PTHR38776:SF1">
    <property type="entry name" value="MLTA-INTERACTING PROTEIN-RELATED"/>
    <property type="match status" value="1"/>
</dbReference>
<evidence type="ECO:0000256" key="6">
    <source>
        <dbReference type="SAM" id="SignalP"/>
    </source>
</evidence>
<name>U3AHA9_9VIBR</name>
<comment type="caution">
    <text evidence="7">The sequence shown here is derived from an EMBL/GenBank/DDBJ whole genome shotgun (WGS) entry which is preliminary data.</text>
</comment>
<proteinExistence type="inferred from homology"/>
<evidence type="ECO:0000256" key="5">
    <source>
        <dbReference type="ARBA" id="ARBA00023237"/>
    </source>
</evidence>
<dbReference type="Proteomes" id="UP000016562">
    <property type="component" value="Unassembled WGS sequence"/>
</dbReference>
<keyword evidence="8" id="KW-1185">Reference proteome</keyword>
<evidence type="ECO:0000256" key="4">
    <source>
        <dbReference type="ARBA" id="ARBA00023136"/>
    </source>
</evidence>
<gene>
    <name evidence="7" type="ORF">VEZ01S_09_00640</name>
</gene>